<evidence type="ECO:0000313" key="1">
    <source>
        <dbReference type="EMBL" id="KRT92703.1"/>
    </source>
</evidence>
<reference evidence="1" key="2">
    <citation type="submission" date="2015-10" db="EMBL/GenBank/DDBJ databases">
        <authorList>
            <person name="Gilbert D.G."/>
        </authorList>
    </citation>
    <scope>NUCLEOTIDE SEQUENCE</scope>
    <source>
        <strain evidence="1">GO-13</strain>
    </source>
</reference>
<proteinExistence type="predicted"/>
<evidence type="ECO:0000313" key="2">
    <source>
        <dbReference type="EMBL" id="MEC0483425.1"/>
    </source>
</evidence>
<reference evidence="1 3" key="1">
    <citation type="journal article" date="2015" name="Int. J. Syst. Evol. Microbiol.">
        <title>Bacillus glycinifermentans sp. nov., isolated from fermented soybean paste.</title>
        <authorList>
            <person name="Kim S.J."/>
            <person name="Dunlap C.A."/>
            <person name="Kwon S.W."/>
            <person name="Rooney A.P."/>
        </authorList>
    </citation>
    <scope>NUCLEOTIDE SEQUENCE [LARGE SCALE GENOMIC DNA]</scope>
    <source>
        <strain evidence="1 3">GO-13</strain>
    </source>
</reference>
<dbReference type="OrthoDB" id="9887715at2"/>
<dbReference type="EMBL" id="LECW02000030">
    <property type="protein sequence ID" value="KRT92703.1"/>
    <property type="molecule type" value="Genomic_DNA"/>
</dbReference>
<keyword evidence="4" id="KW-1185">Reference proteome</keyword>
<name>A0A0T6BM16_9BACI</name>
<sequence>MTKQYIIKDLQTGDFSHHNTLDGIFNDLVQDFLTYDWTDEEADKFKKEFKEYTEDQKIDFVQDEYEYKLIPYPTPQQIAEWEEFSGRKWEEAEEPNRVFVVYTLHIRDRGRGGHTWGIEGVFYDRHKANERAVAIRDKHIEEWYTSQNNDSYEIYEFMKGLHTSSVESDNSSFEISVTEEYCE</sequence>
<dbReference type="AlphaFoldDB" id="A0A0T6BM16"/>
<organism evidence="1 3">
    <name type="scientific">Bacillus glycinifermentans</name>
    <dbReference type="NCBI Taxonomy" id="1664069"/>
    <lineage>
        <taxon>Bacteria</taxon>
        <taxon>Bacillati</taxon>
        <taxon>Bacillota</taxon>
        <taxon>Bacilli</taxon>
        <taxon>Bacillales</taxon>
        <taxon>Bacillaceae</taxon>
        <taxon>Bacillus</taxon>
    </lineage>
</organism>
<evidence type="ECO:0000313" key="4">
    <source>
        <dbReference type="Proteomes" id="UP001341297"/>
    </source>
</evidence>
<evidence type="ECO:0000313" key="3">
    <source>
        <dbReference type="Proteomes" id="UP000036168"/>
    </source>
</evidence>
<protein>
    <submittedName>
        <fullName evidence="1">Uncharacterized protein</fullName>
    </submittedName>
</protein>
<accession>A0A0T6BM16</accession>
<dbReference type="RefSeq" id="WP_048356382.1">
    <property type="nucleotide sequence ID" value="NZ_JAQCPU010000009.1"/>
</dbReference>
<comment type="caution">
    <text evidence="1">The sequence shown here is derived from an EMBL/GenBank/DDBJ whole genome shotgun (WGS) entry which is preliminary data.</text>
</comment>
<dbReference type="EMBL" id="JARRTL010000004">
    <property type="protein sequence ID" value="MEC0483425.1"/>
    <property type="molecule type" value="Genomic_DNA"/>
</dbReference>
<dbReference type="Proteomes" id="UP000036168">
    <property type="component" value="Unassembled WGS sequence"/>
</dbReference>
<reference evidence="2 4" key="3">
    <citation type="submission" date="2023-03" db="EMBL/GenBank/DDBJ databases">
        <title>Agriculturally important microbes genome sequencing.</title>
        <authorList>
            <person name="Dunlap C."/>
        </authorList>
    </citation>
    <scope>NUCLEOTIDE SEQUENCE [LARGE SCALE GENOMIC DNA]</scope>
    <source>
        <strain evidence="2 4">CBP-3203</strain>
    </source>
</reference>
<gene>
    <name evidence="1" type="ORF">AB447_222245</name>
    <name evidence="2" type="ORF">P8828_00935</name>
</gene>
<dbReference type="Proteomes" id="UP001341297">
    <property type="component" value="Unassembled WGS sequence"/>
</dbReference>